<keyword evidence="1" id="KW-0812">Transmembrane</keyword>
<evidence type="ECO:0000256" key="1">
    <source>
        <dbReference type="SAM" id="Phobius"/>
    </source>
</evidence>
<proteinExistence type="predicted"/>
<reference evidence="2" key="2">
    <citation type="submission" date="2020-09" db="EMBL/GenBank/DDBJ databases">
        <authorList>
            <person name="Sun Q."/>
            <person name="Kim S."/>
        </authorList>
    </citation>
    <scope>NUCLEOTIDE SEQUENCE</scope>
    <source>
        <strain evidence="2">KCTC 32182</strain>
    </source>
</reference>
<gene>
    <name evidence="2" type="ORF">GCM10011289_02230</name>
</gene>
<dbReference type="AlphaFoldDB" id="A0A918NX20"/>
<feature type="transmembrane region" description="Helical" evidence="1">
    <location>
        <begin position="21"/>
        <end position="40"/>
    </location>
</feature>
<keyword evidence="1" id="KW-1133">Transmembrane helix</keyword>
<reference evidence="2" key="1">
    <citation type="journal article" date="2014" name="Int. J. Syst. Evol. Microbiol.">
        <title>Complete genome sequence of Corynebacterium casei LMG S-19264T (=DSM 44701T), isolated from a smear-ripened cheese.</title>
        <authorList>
            <consortium name="US DOE Joint Genome Institute (JGI-PGF)"/>
            <person name="Walter F."/>
            <person name="Albersmeier A."/>
            <person name="Kalinowski J."/>
            <person name="Ruckert C."/>
        </authorList>
    </citation>
    <scope>NUCLEOTIDE SEQUENCE</scope>
    <source>
        <strain evidence="2">KCTC 32182</strain>
    </source>
</reference>
<dbReference type="Proteomes" id="UP000645257">
    <property type="component" value="Unassembled WGS sequence"/>
</dbReference>
<comment type="caution">
    <text evidence="2">The sequence shown here is derived from an EMBL/GenBank/DDBJ whole genome shotgun (WGS) entry which is preliminary data.</text>
</comment>
<protein>
    <submittedName>
        <fullName evidence="2">Uncharacterized protein</fullName>
    </submittedName>
</protein>
<sequence>MCFLRKFIKETAKQTKDIIMLEVTAIIITTCLLTMIVNTLRDARQVTNNGV</sequence>
<keyword evidence="3" id="KW-1185">Reference proteome</keyword>
<name>A0A918NX20_9NEIS</name>
<evidence type="ECO:0000313" key="2">
    <source>
        <dbReference type="EMBL" id="GGY03484.1"/>
    </source>
</evidence>
<dbReference type="EMBL" id="BMYX01000001">
    <property type="protein sequence ID" value="GGY03484.1"/>
    <property type="molecule type" value="Genomic_DNA"/>
</dbReference>
<accession>A0A918NX20</accession>
<keyword evidence="1" id="KW-0472">Membrane</keyword>
<organism evidence="2 3">
    <name type="scientific">Paludibacterium paludis</name>
    <dbReference type="NCBI Taxonomy" id="1225769"/>
    <lineage>
        <taxon>Bacteria</taxon>
        <taxon>Pseudomonadati</taxon>
        <taxon>Pseudomonadota</taxon>
        <taxon>Betaproteobacteria</taxon>
        <taxon>Neisseriales</taxon>
        <taxon>Chromobacteriaceae</taxon>
        <taxon>Paludibacterium</taxon>
    </lineage>
</organism>
<evidence type="ECO:0000313" key="3">
    <source>
        <dbReference type="Proteomes" id="UP000645257"/>
    </source>
</evidence>